<sequence length="194" mass="22040">MSDLLRQRVERFKAALVELGLDGIRVLDPIPVDRLPEAMHAEMKTVYSVVGGVVGESLRIHDLEEITAEYGRPDLNEVTGEFTDPVPREWKNFGALVGGFDFTLSGNTETGAMGFYDPEEIQYAVVDGEWLEVQEVCPRPLQFFTEYLFGPRYPELIPEETIYSSDSIPKEEWFDETWFRVLQQAGLDEQPSDG</sequence>
<protein>
    <recommendedName>
        <fullName evidence="4">Knr4/Smi1-like domain-containing protein</fullName>
    </recommendedName>
</protein>
<gene>
    <name evidence="1" type="ORF">QWI33_16310</name>
    <name evidence="2" type="ORF">QWI33_26600</name>
</gene>
<evidence type="ECO:0000313" key="1">
    <source>
        <dbReference type="EMBL" id="MDN3241291.1"/>
    </source>
</evidence>
<dbReference type="EMBL" id="JAUEMJ010000004">
    <property type="protein sequence ID" value="MDN3241291.1"/>
    <property type="molecule type" value="Genomic_DNA"/>
</dbReference>
<dbReference type="RefSeq" id="WP_289958201.1">
    <property type="nucleotide sequence ID" value="NZ_JAUEMJ010000004.1"/>
</dbReference>
<reference evidence="1" key="1">
    <citation type="submission" date="2023-06" db="EMBL/GenBank/DDBJ databases">
        <title>Gycomyces niveus sp.nov., a novel actinomycete isolated from soil in Shouguang.</title>
        <authorList>
            <person name="Yang X."/>
            <person name="Zhao J."/>
        </authorList>
    </citation>
    <scope>NUCLEOTIDE SEQUENCE</scope>
    <source>
        <strain evidence="1">NEAU C2</strain>
    </source>
</reference>
<dbReference type="EMBL" id="JAUEMJ010000012">
    <property type="protein sequence ID" value="MDN3243314.1"/>
    <property type="molecule type" value="Genomic_DNA"/>
</dbReference>
<accession>A0ABT7YRR4</accession>
<evidence type="ECO:0000313" key="2">
    <source>
        <dbReference type="EMBL" id="MDN3243314.1"/>
    </source>
</evidence>
<evidence type="ECO:0000313" key="3">
    <source>
        <dbReference type="Proteomes" id="UP001171902"/>
    </source>
</evidence>
<evidence type="ECO:0008006" key="4">
    <source>
        <dbReference type="Google" id="ProtNLM"/>
    </source>
</evidence>
<keyword evidence="3" id="KW-1185">Reference proteome</keyword>
<comment type="caution">
    <text evidence="1">The sequence shown here is derived from an EMBL/GenBank/DDBJ whole genome shotgun (WGS) entry which is preliminary data.</text>
</comment>
<organism evidence="1 3">
    <name type="scientific">Glycomyces tritici</name>
    <dbReference type="NCBI Taxonomy" id="2665176"/>
    <lineage>
        <taxon>Bacteria</taxon>
        <taxon>Bacillati</taxon>
        <taxon>Actinomycetota</taxon>
        <taxon>Actinomycetes</taxon>
        <taxon>Glycomycetales</taxon>
        <taxon>Glycomycetaceae</taxon>
        <taxon>Glycomyces</taxon>
    </lineage>
</organism>
<dbReference type="Proteomes" id="UP001171902">
    <property type="component" value="Unassembled WGS sequence"/>
</dbReference>
<proteinExistence type="predicted"/>
<name>A0ABT7YRR4_9ACTN</name>